<name>A0A142EM42_9BACT</name>
<keyword evidence="4" id="KW-0808">Transferase</keyword>
<evidence type="ECO:0000256" key="3">
    <source>
        <dbReference type="ARBA" id="ARBA00022553"/>
    </source>
</evidence>
<dbReference type="SUPFAM" id="SSF55785">
    <property type="entry name" value="PYP-like sensor domain (PAS domain)"/>
    <property type="match status" value="1"/>
</dbReference>
<dbReference type="PROSITE" id="PS50109">
    <property type="entry name" value="HIS_KIN"/>
    <property type="match status" value="1"/>
</dbReference>
<dbReference type="InterPro" id="IPR003594">
    <property type="entry name" value="HATPase_dom"/>
</dbReference>
<keyword evidence="3" id="KW-0597">Phosphoprotein</keyword>
<dbReference type="InterPro" id="IPR036890">
    <property type="entry name" value="HATPase_C_sf"/>
</dbReference>
<dbReference type="InterPro" id="IPR000014">
    <property type="entry name" value="PAS"/>
</dbReference>
<dbReference type="SMART" id="SM00388">
    <property type="entry name" value="HisKA"/>
    <property type="match status" value="1"/>
</dbReference>
<evidence type="ECO:0000256" key="6">
    <source>
        <dbReference type="ARBA" id="ARBA00023012"/>
    </source>
</evidence>
<dbReference type="InterPro" id="IPR036097">
    <property type="entry name" value="HisK_dim/P_sf"/>
</dbReference>
<dbReference type="CDD" id="cd00082">
    <property type="entry name" value="HisKA"/>
    <property type="match status" value="1"/>
</dbReference>
<dbReference type="InterPro" id="IPR013656">
    <property type="entry name" value="PAS_4"/>
</dbReference>
<reference evidence="9" key="1">
    <citation type="submission" date="2015-09" db="EMBL/GenBank/DDBJ databases">
        <title>Complete sequence of Algoriphagus sp. M8-2.</title>
        <authorList>
            <person name="Shintani M."/>
        </authorList>
    </citation>
    <scope>NUCLEOTIDE SEQUENCE [LARGE SCALE GENOMIC DNA]</scope>
    <source>
        <strain evidence="9">M8-2</strain>
    </source>
</reference>
<keyword evidence="6" id="KW-0902">Two-component regulatory system</keyword>
<dbReference type="InterPro" id="IPR050736">
    <property type="entry name" value="Sensor_HK_Regulatory"/>
</dbReference>
<dbReference type="PANTHER" id="PTHR43711">
    <property type="entry name" value="TWO-COMPONENT HISTIDINE KINASE"/>
    <property type="match status" value="1"/>
</dbReference>
<keyword evidence="5" id="KW-0418">Kinase</keyword>
<protein>
    <recommendedName>
        <fullName evidence="2">histidine kinase</fullName>
        <ecNumber evidence="2">2.7.13.3</ecNumber>
    </recommendedName>
</protein>
<dbReference type="EMBL" id="CP012836">
    <property type="protein sequence ID" value="AMQ56197.1"/>
    <property type="molecule type" value="Genomic_DNA"/>
</dbReference>
<dbReference type="Gene3D" id="1.10.287.130">
    <property type="match status" value="1"/>
</dbReference>
<evidence type="ECO:0000256" key="2">
    <source>
        <dbReference type="ARBA" id="ARBA00012438"/>
    </source>
</evidence>
<evidence type="ECO:0000256" key="5">
    <source>
        <dbReference type="ARBA" id="ARBA00022777"/>
    </source>
</evidence>
<proteinExistence type="predicted"/>
<evidence type="ECO:0000313" key="9">
    <source>
        <dbReference type="Proteomes" id="UP000073816"/>
    </source>
</evidence>
<dbReference type="SUPFAM" id="SSF55874">
    <property type="entry name" value="ATPase domain of HSP90 chaperone/DNA topoisomerase II/histidine kinase"/>
    <property type="match status" value="1"/>
</dbReference>
<dbReference type="PATRIC" id="fig|1727163.4.peg.1495"/>
<dbReference type="InterPro" id="IPR035965">
    <property type="entry name" value="PAS-like_dom_sf"/>
</dbReference>
<dbReference type="Pfam" id="PF13426">
    <property type="entry name" value="PAS_9"/>
    <property type="match status" value="1"/>
</dbReference>
<dbReference type="SMART" id="SM00387">
    <property type="entry name" value="HATPase_c"/>
    <property type="match status" value="1"/>
</dbReference>
<sequence length="541" mass="62385">MEIWFFSLAGLGLGAVVSSLYWIVQKKKQDPIRCSITVDHTGEIIEASSAFNRFFGGKENATRTNFIFDFVHPQCKEKVGWNGDSIQKALLPKESFFIRLLDQNGDYKWIKAQGITCKSISESISFCYTFQVDLDWMGKLNDLESELWLKDYLLDQIPMNIYIKNTESQKIYINQAELNYSGFKSKEDVIGKSDWELYPKETAQLSIEEDEVIFETQLPIEGEIKKNVRFDAPPTWFHTSKFPIRKNGDIIGLFGMSYDITEIVNRDLEIEEKNKRLTIIQKELKSRIRELYAVNKSLKDSKSQAEELLLANNRFLSRFSHEVKTPLHSIKGFAYLLSQTELSSKQQQFLSFILNSSSSLNLLIDKVFNFSSFELGISKLNLEPVNLKSFCDEVFEHLIRLGEKKTQLHCFYDFDPLLDLQIEIDPLRLKLVIGHLFSNAVNFTKTGNVFFRVKLRKSDLGLKCFRIEIEDTGEGIPDELMEMIFDPFYHQVDQNENSTTEHGMGLAVCNSILKAMNSKLQVMSEVGKGSTFYFDLPLENR</sequence>
<reference evidence="8 9" key="2">
    <citation type="journal article" date="2016" name="Genome Announc.">
        <title>Complete Genome Sequence of Algoriphagus sp. Strain M8-2, Isolated from a Brackish Lake.</title>
        <authorList>
            <person name="Muraguchi Y."/>
            <person name="Kushimoto K."/>
            <person name="Ohtsubo Y."/>
            <person name="Suzuki T."/>
            <person name="Dohra H."/>
            <person name="Kimbara K."/>
            <person name="Shintani M."/>
        </authorList>
    </citation>
    <scope>NUCLEOTIDE SEQUENCE [LARGE SCALE GENOMIC DNA]</scope>
    <source>
        <strain evidence="8 9">M8-2</strain>
    </source>
</reference>
<dbReference type="OrthoDB" id="9813151at2"/>
<feature type="domain" description="Histidine kinase" evidence="7">
    <location>
        <begin position="318"/>
        <end position="540"/>
    </location>
</feature>
<dbReference type="RefSeq" id="WP_067545292.1">
    <property type="nucleotide sequence ID" value="NZ_CP012836.1"/>
</dbReference>
<dbReference type="Gene3D" id="3.30.450.20">
    <property type="entry name" value="PAS domain"/>
    <property type="match status" value="2"/>
</dbReference>
<organism evidence="8 9">
    <name type="scientific">Algoriphagus sanaruensis</name>
    <dbReference type="NCBI Taxonomy" id="1727163"/>
    <lineage>
        <taxon>Bacteria</taxon>
        <taxon>Pseudomonadati</taxon>
        <taxon>Bacteroidota</taxon>
        <taxon>Cytophagia</taxon>
        <taxon>Cytophagales</taxon>
        <taxon>Cyclobacteriaceae</taxon>
        <taxon>Algoriphagus</taxon>
    </lineage>
</organism>
<dbReference type="PANTHER" id="PTHR43711:SF1">
    <property type="entry name" value="HISTIDINE KINASE 1"/>
    <property type="match status" value="1"/>
</dbReference>
<dbReference type="InterPro" id="IPR005467">
    <property type="entry name" value="His_kinase_dom"/>
</dbReference>
<evidence type="ECO:0000259" key="7">
    <source>
        <dbReference type="PROSITE" id="PS50109"/>
    </source>
</evidence>
<comment type="catalytic activity">
    <reaction evidence="1">
        <text>ATP + protein L-histidine = ADP + protein N-phospho-L-histidine.</text>
        <dbReference type="EC" id="2.7.13.3"/>
    </reaction>
</comment>
<dbReference type="GO" id="GO:0000155">
    <property type="term" value="F:phosphorelay sensor kinase activity"/>
    <property type="evidence" value="ECO:0007669"/>
    <property type="project" value="InterPro"/>
</dbReference>
<dbReference type="Pfam" id="PF00512">
    <property type="entry name" value="HisKA"/>
    <property type="match status" value="1"/>
</dbReference>
<keyword evidence="9" id="KW-1185">Reference proteome</keyword>
<evidence type="ECO:0000256" key="4">
    <source>
        <dbReference type="ARBA" id="ARBA00022679"/>
    </source>
</evidence>
<dbReference type="STRING" id="1727163.AO498_07205"/>
<accession>A0A142EM42</accession>
<gene>
    <name evidence="8" type="ORF">AO498_07205</name>
</gene>
<dbReference type="Gene3D" id="3.30.565.10">
    <property type="entry name" value="Histidine kinase-like ATPase, C-terminal domain"/>
    <property type="match status" value="1"/>
</dbReference>
<dbReference type="Proteomes" id="UP000073816">
    <property type="component" value="Chromosome"/>
</dbReference>
<dbReference type="InterPro" id="IPR004358">
    <property type="entry name" value="Sig_transdc_His_kin-like_C"/>
</dbReference>
<dbReference type="Pfam" id="PF02518">
    <property type="entry name" value="HATPase_c"/>
    <property type="match status" value="1"/>
</dbReference>
<dbReference type="AlphaFoldDB" id="A0A142EM42"/>
<dbReference type="PRINTS" id="PR00344">
    <property type="entry name" value="BCTRLSENSOR"/>
</dbReference>
<evidence type="ECO:0000313" key="8">
    <source>
        <dbReference type="EMBL" id="AMQ56197.1"/>
    </source>
</evidence>
<dbReference type="InterPro" id="IPR003661">
    <property type="entry name" value="HisK_dim/P_dom"/>
</dbReference>
<evidence type="ECO:0000256" key="1">
    <source>
        <dbReference type="ARBA" id="ARBA00000085"/>
    </source>
</evidence>
<dbReference type="CDD" id="cd00130">
    <property type="entry name" value="PAS"/>
    <property type="match status" value="1"/>
</dbReference>
<dbReference type="Pfam" id="PF08448">
    <property type="entry name" value="PAS_4"/>
    <property type="match status" value="1"/>
</dbReference>
<dbReference type="KEGG" id="alm:AO498_07205"/>
<dbReference type="SUPFAM" id="SSF47384">
    <property type="entry name" value="Homodimeric domain of signal transducing histidine kinase"/>
    <property type="match status" value="1"/>
</dbReference>
<dbReference type="EC" id="2.7.13.3" evidence="2"/>